<gene>
    <name evidence="2" type="ORF">GTA08_BOTSDO03330</name>
</gene>
<evidence type="ECO:0000313" key="3">
    <source>
        <dbReference type="Proteomes" id="UP000572817"/>
    </source>
</evidence>
<dbReference type="OrthoDB" id="3955450at2759"/>
<organism evidence="2 3">
    <name type="scientific">Botryosphaeria dothidea</name>
    <dbReference type="NCBI Taxonomy" id="55169"/>
    <lineage>
        <taxon>Eukaryota</taxon>
        <taxon>Fungi</taxon>
        <taxon>Dikarya</taxon>
        <taxon>Ascomycota</taxon>
        <taxon>Pezizomycotina</taxon>
        <taxon>Dothideomycetes</taxon>
        <taxon>Dothideomycetes incertae sedis</taxon>
        <taxon>Botryosphaeriales</taxon>
        <taxon>Botryosphaeriaceae</taxon>
        <taxon>Botryosphaeria</taxon>
    </lineage>
</organism>
<reference evidence="2" key="1">
    <citation type="submission" date="2020-04" db="EMBL/GenBank/DDBJ databases">
        <title>Genome Assembly and Annotation of Botryosphaeria dothidea sdau 11-99, a Latent Pathogen of Apple Fruit Ring Rot in China.</title>
        <authorList>
            <person name="Yu C."/>
            <person name="Diao Y."/>
            <person name="Lu Q."/>
            <person name="Zhao J."/>
            <person name="Cui S."/>
            <person name="Peng C."/>
            <person name="He B."/>
            <person name="Liu H."/>
        </authorList>
    </citation>
    <scope>NUCLEOTIDE SEQUENCE [LARGE SCALE GENOMIC DNA]</scope>
    <source>
        <strain evidence="2">Sdau11-99</strain>
    </source>
</reference>
<protein>
    <submittedName>
        <fullName evidence="2">Uncharacterized protein</fullName>
    </submittedName>
</protein>
<feature type="region of interest" description="Disordered" evidence="1">
    <location>
        <begin position="1"/>
        <end position="53"/>
    </location>
</feature>
<evidence type="ECO:0000313" key="2">
    <source>
        <dbReference type="EMBL" id="KAF4310326.1"/>
    </source>
</evidence>
<comment type="caution">
    <text evidence="2">The sequence shown here is derived from an EMBL/GenBank/DDBJ whole genome shotgun (WGS) entry which is preliminary data.</text>
</comment>
<feature type="compositionally biased region" description="Low complexity" evidence="1">
    <location>
        <begin position="9"/>
        <end position="22"/>
    </location>
</feature>
<dbReference type="Proteomes" id="UP000572817">
    <property type="component" value="Unassembled WGS sequence"/>
</dbReference>
<name>A0A8H4IZD7_9PEZI</name>
<dbReference type="AlphaFoldDB" id="A0A8H4IZD7"/>
<proteinExistence type="predicted"/>
<evidence type="ECO:0000256" key="1">
    <source>
        <dbReference type="SAM" id="MobiDB-lite"/>
    </source>
</evidence>
<sequence length="149" mass="16781">MNRGARGAGPPYRSRPSNNRPPGRYRPPPRGRGPPPSTKPRTSKSSAAKKSAKKLPGIIGIVTSILSIGNLLDRIVEKIDPKHYDFEVNDRVIFLEDSEEFDFDRHSVPVYRICKKCDSENTYNLWDVHEKKVVAEEIDGGCLKKVSKH</sequence>
<keyword evidence="3" id="KW-1185">Reference proteome</keyword>
<accession>A0A8H4IZD7</accession>
<feature type="compositionally biased region" description="Pro residues" evidence="1">
    <location>
        <begin position="24"/>
        <end position="38"/>
    </location>
</feature>
<dbReference type="EMBL" id="WWBZ02000016">
    <property type="protein sequence ID" value="KAF4310326.1"/>
    <property type="molecule type" value="Genomic_DNA"/>
</dbReference>